<dbReference type="Proteomes" id="UP000035720">
    <property type="component" value="Unassembled WGS sequence"/>
</dbReference>
<dbReference type="STRING" id="1193518.BN13_80005"/>
<dbReference type="RefSeq" id="WP_048544078.1">
    <property type="nucleotide sequence ID" value="NZ_HF571038.1"/>
</dbReference>
<organism evidence="1 2">
    <name type="scientific">Nostocoides jenkinsii Ben 74</name>
    <dbReference type="NCBI Taxonomy" id="1193518"/>
    <lineage>
        <taxon>Bacteria</taxon>
        <taxon>Bacillati</taxon>
        <taxon>Actinomycetota</taxon>
        <taxon>Actinomycetes</taxon>
        <taxon>Micrococcales</taxon>
        <taxon>Intrasporangiaceae</taxon>
        <taxon>Nostocoides</taxon>
    </lineage>
</organism>
<reference evidence="1 2" key="1">
    <citation type="journal article" date="2013" name="ISME J.">
        <title>A metabolic model for members of the genus Tetrasphaera involved in enhanced biological phosphorus removal.</title>
        <authorList>
            <person name="Kristiansen R."/>
            <person name="Nguyen H.T.T."/>
            <person name="Saunders A.M."/>
            <person name="Nielsen J.L."/>
            <person name="Wimmer R."/>
            <person name="Le V.Q."/>
            <person name="McIlroy S.J."/>
            <person name="Petrovski S."/>
            <person name="Seviour R.J."/>
            <person name="Calteau A."/>
            <person name="Nielsen K.L."/>
            <person name="Nielsen P.H."/>
        </authorList>
    </citation>
    <scope>NUCLEOTIDE SEQUENCE [LARGE SCALE GENOMIC DNA]</scope>
    <source>
        <strain evidence="1 2">Ben 74</strain>
    </source>
</reference>
<dbReference type="EMBL" id="CAJC01000194">
    <property type="protein sequence ID" value="CCI54636.1"/>
    <property type="molecule type" value="Genomic_DNA"/>
</dbReference>
<protein>
    <submittedName>
        <fullName evidence="1">Uncharacterized protein</fullName>
    </submittedName>
</protein>
<name>A0A077MBA4_9MICO</name>
<comment type="caution">
    <text evidence="1">The sequence shown here is derived from an EMBL/GenBank/DDBJ whole genome shotgun (WGS) entry which is preliminary data.</text>
</comment>
<accession>A0A077MBA4</accession>
<sequence>MIGAHTSSDALVARANAIETRARWLMTVAAGSATVWDVVEMCRINPKHPCRRLAVVDIIGAQPNVSQKAAVALVTRALDLAKCPDPVVIGKHRRRPFPTVAWLIDGRAETTLSRVAALSEALVGHPFPWDGWPYGGAPGVIAWT</sequence>
<gene>
    <name evidence="1" type="ORF">BN13_80005</name>
</gene>
<dbReference type="AlphaFoldDB" id="A0A077MBA4"/>
<evidence type="ECO:0000313" key="2">
    <source>
        <dbReference type="Proteomes" id="UP000035720"/>
    </source>
</evidence>
<keyword evidence="2" id="KW-1185">Reference proteome</keyword>
<proteinExistence type="predicted"/>
<evidence type="ECO:0000313" key="1">
    <source>
        <dbReference type="EMBL" id="CCI54636.1"/>
    </source>
</evidence>